<comment type="caution">
    <text evidence="1">The sequence shown here is derived from an EMBL/GenBank/DDBJ whole genome shotgun (WGS) entry which is preliminary data.</text>
</comment>
<name>A0A2T0WQN9_9BACT</name>
<sequence length="182" mass="21608">MMSLLFSSCNNWRRAVSSKIVHQPEKPIDNMMLVFTEYQGEISGWNEDTYDKAVKDKFNNLEYERFRNHLNDVGWDIFLPLVSHDFRKVFENHNEYTFNDFQEKTKAVEVDYVLLINMKINEPRGEVIRRIFQVYLIDIQTGTHIWSGYGYHNPGNIIRKGTAKRLLKGIKRDLVEERMIVS</sequence>
<dbReference type="OrthoDB" id="838863at2"/>
<keyword evidence="2" id="KW-1185">Reference proteome</keyword>
<proteinExistence type="predicted"/>
<dbReference type="RefSeq" id="WP_146131371.1">
    <property type="nucleotide sequence ID" value="NZ_PVTR01000003.1"/>
</dbReference>
<gene>
    <name evidence="1" type="ORF">CLW00_103132</name>
</gene>
<dbReference type="Proteomes" id="UP000238157">
    <property type="component" value="Unassembled WGS sequence"/>
</dbReference>
<reference evidence="1 2" key="1">
    <citation type="submission" date="2018-03" db="EMBL/GenBank/DDBJ databases">
        <title>Genomic Encyclopedia of Archaeal and Bacterial Type Strains, Phase II (KMG-II): from individual species to whole genera.</title>
        <authorList>
            <person name="Goeker M."/>
        </authorList>
    </citation>
    <scope>NUCLEOTIDE SEQUENCE [LARGE SCALE GENOMIC DNA]</scope>
    <source>
        <strain evidence="1 2">DSM 27929</strain>
    </source>
</reference>
<dbReference type="EMBL" id="PVTR01000003">
    <property type="protein sequence ID" value="PRY89012.1"/>
    <property type="molecule type" value="Genomic_DNA"/>
</dbReference>
<protein>
    <submittedName>
        <fullName evidence="1">Uncharacterized protein</fullName>
    </submittedName>
</protein>
<organism evidence="1 2">
    <name type="scientific">Mongoliibacter ruber</name>
    <dbReference type="NCBI Taxonomy" id="1750599"/>
    <lineage>
        <taxon>Bacteria</taxon>
        <taxon>Pseudomonadati</taxon>
        <taxon>Bacteroidota</taxon>
        <taxon>Cytophagia</taxon>
        <taxon>Cytophagales</taxon>
        <taxon>Cyclobacteriaceae</taxon>
        <taxon>Mongoliibacter</taxon>
    </lineage>
</organism>
<dbReference type="AlphaFoldDB" id="A0A2T0WQN9"/>
<accession>A0A2T0WQN9</accession>
<evidence type="ECO:0000313" key="2">
    <source>
        <dbReference type="Proteomes" id="UP000238157"/>
    </source>
</evidence>
<evidence type="ECO:0000313" key="1">
    <source>
        <dbReference type="EMBL" id="PRY89012.1"/>
    </source>
</evidence>